<evidence type="ECO:0000256" key="3">
    <source>
        <dbReference type="SAM" id="SignalP"/>
    </source>
</evidence>
<dbReference type="PROSITE" id="PS51257">
    <property type="entry name" value="PROKAR_LIPOPROTEIN"/>
    <property type="match status" value="1"/>
</dbReference>
<comment type="caution">
    <text evidence="4">The sequence shown here is derived from an EMBL/GenBank/DDBJ whole genome shotgun (WGS) entry which is preliminary data.</text>
</comment>
<dbReference type="PANTHER" id="PTHR30035:SF3">
    <property type="entry name" value="INTERMEMBRANE PHOSPHOLIPID TRANSPORT SYSTEM LIPOPROTEIN MLAA"/>
    <property type="match status" value="1"/>
</dbReference>
<dbReference type="Proteomes" id="UP000663992">
    <property type="component" value="Unassembled WGS sequence"/>
</dbReference>
<evidence type="ECO:0000313" key="5">
    <source>
        <dbReference type="Proteomes" id="UP000663992"/>
    </source>
</evidence>
<proteinExistence type="inferred from homology"/>
<dbReference type="Pfam" id="PF04333">
    <property type="entry name" value="MlaA"/>
    <property type="match status" value="1"/>
</dbReference>
<feature type="signal peptide" evidence="3">
    <location>
        <begin position="1"/>
        <end position="25"/>
    </location>
</feature>
<dbReference type="PRINTS" id="PR01805">
    <property type="entry name" value="VACJLIPOPROT"/>
</dbReference>
<keyword evidence="2 3" id="KW-0732">Signal</keyword>
<gene>
    <name evidence="4" type="ORF">J0A65_15390</name>
</gene>
<name>A0ABS3CVW0_9ALTE</name>
<dbReference type="InterPro" id="IPR007428">
    <property type="entry name" value="MlaA"/>
</dbReference>
<feature type="chain" id="PRO_5045088421" evidence="3">
    <location>
        <begin position="26"/>
        <end position="266"/>
    </location>
</feature>
<evidence type="ECO:0000256" key="2">
    <source>
        <dbReference type="ARBA" id="ARBA00022729"/>
    </source>
</evidence>
<evidence type="ECO:0000313" key="4">
    <source>
        <dbReference type="EMBL" id="MBN7821256.1"/>
    </source>
</evidence>
<sequence length="266" mass="29119">MNKCQLGLCLLLPALLLGGCANQGAAEQAAAAQTNAVEQNNDVKGDPRDPLESFNRAMWTFNWDYLDTYVARPVAVVYRDYMPGFARTGLHNAASNLEEPANTVNNLLQGKVGDSMVSLGRFLLNSTVGLLGTIDVAGEIGMDRKGEEFGEVLGVWGLGNGPYVMLPVYGANDVRGGVGDLVDSAYWPMDTLSLPLSLFRWGIDAVETRIKLMDQEQLLDGAVDPYALVKDIYFQNTEFKVKDGKVEQSKEDKQLDDDIDAYLDQL</sequence>
<protein>
    <submittedName>
        <fullName evidence="4">VacJ family lipoprotein</fullName>
    </submittedName>
</protein>
<comment type="similarity">
    <text evidence="1">Belongs to the MlaA family.</text>
</comment>
<evidence type="ECO:0000256" key="1">
    <source>
        <dbReference type="ARBA" id="ARBA00010634"/>
    </source>
</evidence>
<keyword evidence="4" id="KW-0449">Lipoprotein</keyword>
<dbReference type="EMBL" id="JAFKCS010000016">
    <property type="protein sequence ID" value="MBN7821256.1"/>
    <property type="molecule type" value="Genomic_DNA"/>
</dbReference>
<dbReference type="PANTHER" id="PTHR30035">
    <property type="entry name" value="LIPOPROTEIN VACJ-RELATED"/>
    <property type="match status" value="1"/>
</dbReference>
<organism evidence="4 5">
    <name type="scientific">Bowmanella yangjiangensis</name>
    <dbReference type="NCBI Taxonomy" id="2811230"/>
    <lineage>
        <taxon>Bacteria</taxon>
        <taxon>Pseudomonadati</taxon>
        <taxon>Pseudomonadota</taxon>
        <taxon>Gammaproteobacteria</taxon>
        <taxon>Alteromonadales</taxon>
        <taxon>Alteromonadaceae</taxon>
        <taxon>Bowmanella</taxon>
    </lineage>
</organism>
<keyword evidence="5" id="KW-1185">Reference proteome</keyword>
<reference evidence="4 5" key="1">
    <citation type="submission" date="2021-03" db="EMBL/GenBank/DDBJ databases">
        <title>novel species isolated from a fishpond in China.</title>
        <authorList>
            <person name="Lu H."/>
            <person name="Cai Z."/>
        </authorList>
    </citation>
    <scope>NUCLEOTIDE SEQUENCE [LARGE SCALE GENOMIC DNA]</scope>
    <source>
        <strain evidence="4 5">Y57</strain>
    </source>
</reference>
<accession>A0ABS3CVW0</accession>